<accession>A0ACB9M8U8</accession>
<reference evidence="2" key="1">
    <citation type="journal article" date="2023" name="Front. Plant Sci.">
        <title>Chromosomal-level genome assembly of Melastoma candidum provides insights into trichome evolution.</title>
        <authorList>
            <person name="Zhong Y."/>
            <person name="Wu W."/>
            <person name="Sun C."/>
            <person name="Zou P."/>
            <person name="Liu Y."/>
            <person name="Dai S."/>
            <person name="Zhou R."/>
        </authorList>
    </citation>
    <scope>NUCLEOTIDE SEQUENCE [LARGE SCALE GENOMIC DNA]</scope>
</reference>
<sequence length="215" mass="23943">MRRPSCFALWLLSMVGLSLGGNHTMDSSSDLRDGDTLVSAEGRFKLGFFSAENSESRFLGIWYSTAPDTVVWVANRENPLNDSSGVLEFGDDGNVVLLDWSRTVFWSSNMSRTLRYPSLQILDSGNLVLGESSSLGSGDYSWQSFDYPSDTILAGLRVGWDLRAGFERFLTSWKSVDDPTPGEYTYRYDLKGLPQAVIEKGSVRKYRSGPWNGVC</sequence>
<protein>
    <submittedName>
        <fullName evidence="1">Uncharacterized protein</fullName>
    </submittedName>
</protein>
<proteinExistence type="predicted"/>
<organism evidence="1 2">
    <name type="scientific">Melastoma candidum</name>
    <dbReference type="NCBI Taxonomy" id="119954"/>
    <lineage>
        <taxon>Eukaryota</taxon>
        <taxon>Viridiplantae</taxon>
        <taxon>Streptophyta</taxon>
        <taxon>Embryophyta</taxon>
        <taxon>Tracheophyta</taxon>
        <taxon>Spermatophyta</taxon>
        <taxon>Magnoliopsida</taxon>
        <taxon>eudicotyledons</taxon>
        <taxon>Gunneridae</taxon>
        <taxon>Pentapetalae</taxon>
        <taxon>rosids</taxon>
        <taxon>malvids</taxon>
        <taxon>Myrtales</taxon>
        <taxon>Melastomataceae</taxon>
        <taxon>Melastomatoideae</taxon>
        <taxon>Melastomateae</taxon>
        <taxon>Melastoma</taxon>
    </lineage>
</organism>
<gene>
    <name evidence="1" type="ORF">MLD38_034204</name>
</gene>
<evidence type="ECO:0000313" key="2">
    <source>
        <dbReference type="Proteomes" id="UP001057402"/>
    </source>
</evidence>
<name>A0ACB9M8U8_9MYRT</name>
<evidence type="ECO:0000313" key="1">
    <source>
        <dbReference type="EMBL" id="KAI4320759.1"/>
    </source>
</evidence>
<comment type="caution">
    <text evidence="1">The sequence shown here is derived from an EMBL/GenBank/DDBJ whole genome shotgun (WGS) entry which is preliminary data.</text>
</comment>
<dbReference type="EMBL" id="CM042889">
    <property type="protein sequence ID" value="KAI4320759.1"/>
    <property type="molecule type" value="Genomic_DNA"/>
</dbReference>
<keyword evidence="2" id="KW-1185">Reference proteome</keyword>
<dbReference type="Proteomes" id="UP001057402">
    <property type="component" value="Chromosome 10"/>
</dbReference>